<evidence type="ECO:0000259" key="1">
    <source>
        <dbReference type="PROSITE" id="PS50075"/>
    </source>
</evidence>
<dbReference type="InterPro" id="IPR025110">
    <property type="entry name" value="AMP-bd_C"/>
</dbReference>
<dbReference type="EMBL" id="AJYC02000080">
    <property type="protein sequence ID" value="EKT79679.1"/>
    <property type="molecule type" value="Genomic_DNA"/>
</dbReference>
<dbReference type="PROSITE" id="PS00455">
    <property type="entry name" value="AMP_BINDING"/>
    <property type="match status" value="1"/>
</dbReference>
<dbReference type="PANTHER" id="PTHR45527:SF1">
    <property type="entry name" value="FATTY ACID SYNTHASE"/>
    <property type="match status" value="1"/>
</dbReference>
<comment type="caution">
    <text evidence="2">The sequence shown here is derived from an EMBL/GenBank/DDBJ whole genome shotgun (WGS) entry which is preliminary data.</text>
</comment>
<gene>
    <name evidence="2" type="ORF">WSS_A26460</name>
</gene>
<dbReference type="Gene3D" id="3.40.50.12780">
    <property type="entry name" value="N-terminal domain of ligase-like"/>
    <property type="match status" value="1"/>
</dbReference>
<dbReference type="GO" id="GO:0031177">
    <property type="term" value="F:phosphopantetheine binding"/>
    <property type="evidence" value="ECO:0007669"/>
    <property type="project" value="TreeGrafter"/>
</dbReference>
<dbReference type="GO" id="GO:0044550">
    <property type="term" value="P:secondary metabolite biosynthetic process"/>
    <property type="evidence" value="ECO:0007669"/>
    <property type="project" value="TreeGrafter"/>
</dbReference>
<dbReference type="InterPro" id="IPR036736">
    <property type="entry name" value="ACP-like_sf"/>
</dbReference>
<dbReference type="AlphaFoldDB" id="K8XE56"/>
<dbReference type="InterPro" id="IPR042099">
    <property type="entry name" value="ANL_N_sf"/>
</dbReference>
<dbReference type="Gene3D" id="1.10.1200.10">
    <property type="entry name" value="ACP-like"/>
    <property type="match status" value="1"/>
</dbReference>
<dbReference type="InterPro" id="IPR000873">
    <property type="entry name" value="AMP-dep_synth/lig_dom"/>
</dbReference>
<dbReference type="Gene3D" id="3.30.559.30">
    <property type="entry name" value="Nonribosomal peptide synthetase, condensation domain"/>
    <property type="match status" value="1"/>
</dbReference>
<evidence type="ECO:0000313" key="2">
    <source>
        <dbReference type="EMBL" id="EKT79679.1"/>
    </source>
</evidence>
<evidence type="ECO:0000313" key="3">
    <source>
        <dbReference type="Proteomes" id="UP000005951"/>
    </source>
</evidence>
<protein>
    <submittedName>
        <fullName evidence="2">Non-ribosomal peptide synthetase</fullName>
    </submittedName>
</protein>
<dbReference type="SUPFAM" id="SSF56801">
    <property type="entry name" value="Acetyl-CoA synthetase-like"/>
    <property type="match status" value="1"/>
</dbReference>
<sequence length="936" mass="100865">MRTSFGHAMTVRLPSGVWSETLAARWDPASRRWWEPATRPTRLWVEDVPAVSASEEARRRLVAECRRPVAVDGPVVRAVLMRYTDQVADLVVVADRRDLDTASLTLLCDVLVGAIGADTVIANPVRRHRHGRTLRGWSAAVLHSTHPLSRAREDVTATVAAAAAVVTGRCHGLRSVTIPVWRGDRTRPPRVLGGFENWVDLTFDTSGNRSPAELIDEVESARRQEVPRYSAEIDEMSNATTGVLETVLRDPGHTYLPCQSAPFPLTLVPIVETGGHTTLEVYADPASVDADTARRFGQRVARVVNGLCDPSPRRRGVFGEAVAPLGAGVRAPVSGGRIEHLVARHAHERPDAVAVTHGRRTLTYGALDEQSIWAARGLHDRGVGPGDRVGICLDRSVDLVVMMLAVLRSGAAFVPMDVRHPPDRLVYTARDADVRLVVTELEIGDGWDGVPVVTPAELSVSASVPGDVDWAVGGDGAPAYVVYTSGSTGRPKGVVIPHRAVPALMASTATEFAPTPGDTWSMFHSPAFDFSVWEIWGALSSGGRLVIVPYWISRSPVEFHTVLADEHVTVLSQTPSAFVHLAAADRDLEPLSALRLVVFGGETLDPRVVLPWLDRYPESRCRLVNMFGTTETTVHVTAHTVTRRDGLTGTPTVGDPLPGWEVVVADENGHPLPPGMAGEIYVGGAGVALGYLDRPGLTAGRFVAAPGGARWYRTGDRGRIRDDGRLEHLGRLDFQVQIRGFRVELGEVRSVLLDDPVVAAAAVVPSGRPEDPAGIAIDAYVVAAGSATETETETETVAAIRERVARFLPEHMVPRTITVVDALPLTLNGKLDVTRLPAPVPRSVSHTAVEPQDGPLAEAGTAQTLTDIWESVLGVPVSLDDNLFELGGNSLCAIKADGMMRRLGLPALPMRELYRHPSIRGICGTLARLYPPRPDT</sequence>
<dbReference type="PROSITE" id="PS50075">
    <property type="entry name" value="CARRIER"/>
    <property type="match status" value="1"/>
</dbReference>
<feature type="domain" description="Carrier" evidence="1">
    <location>
        <begin position="856"/>
        <end position="930"/>
    </location>
</feature>
<dbReference type="GO" id="GO:0005829">
    <property type="term" value="C:cytosol"/>
    <property type="evidence" value="ECO:0007669"/>
    <property type="project" value="TreeGrafter"/>
</dbReference>
<dbReference type="InterPro" id="IPR009081">
    <property type="entry name" value="PP-bd_ACP"/>
</dbReference>
<dbReference type="PANTHER" id="PTHR45527">
    <property type="entry name" value="NONRIBOSOMAL PEPTIDE SYNTHETASE"/>
    <property type="match status" value="1"/>
</dbReference>
<dbReference type="GO" id="GO:0043041">
    <property type="term" value="P:amino acid activation for nonribosomal peptide biosynthetic process"/>
    <property type="evidence" value="ECO:0007669"/>
    <property type="project" value="TreeGrafter"/>
</dbReference>
<accession>K8XE56</accession>
<dbReference type="SUPFAM" id="SSF47336">
    <property type="entry name" value="ACP-like"/>
    <property type="match status" value="1"/>
</dbReference>
<organism evidence="2 3">
    <name type="scientific">Rhodococcus opacus M213</name>
    <dbReference type="NCBI Taxonomy" id="1129896"/>
    <lineage>
        <taxon>Bacteria</taxon>
        <taxon>Bacillati</taxon>
        <taxon>Actinomycetota</taxon>
        <taxon>Actinomycetes</taxon>
        <taxon>Mycobacteriales</taxon>
        <taxon>Nocardiaceae</taxon>
        <taxon>Rhodococcus</taxon>
    </lineage>
</organism>
<reference evidence="2 3" key="1">
    <citation type="journal article" date="2013" name="Genome Announc.">
        <title>Draft Genome Sequence of Rhodococcus opacus Strain M213 Shows a Diverse Catabolic Potential.</title>
        <authorList>
            <person name="Pathak A."/>
            <person name="Green S.J."/>
            <person name="Ogram A."/>
            <person name="Chauhan A."/>
        </authorList>
    </citation>
    <scope>NUCLEOTIDE SEQUENCE [LARGE SCALE GENOMIC DNA]</scope>
    <source>
        <strain evidence="2 3">M213</strain>
    </source>
</reference>
<name>K8XE56_RHOOP</name>
<dbReference type="FunFam" id="3.40.50.12780:FF:000012">
    <property type="entry name" value="Non-ribosomal peptide synthetase"/>
    <property type="match status" value="1"/>
</dbReference>
<dbReference type="Pfam" id="PF00501">
    <property type="entry name" value="AMP-binding"/>
    <property type="match status" value="1"/>
</dbReference>
<dbReference type="Pfam" id="PF00550">
    <property type="entry name" value="PP-binding"/>
    <property type="match status" value="1"/>
</dbReference>
<dbReference type="NCBIfam" id="TIGR01733">
    <property type="entry name" value="AA-adenyl-dom"/>
    <property type="match status" value="1"/>
</dbReference>
<dbReference type="InterPro" id="IPR010071">
    <property type="entry name" value="AA_adenyl_dom"/>
</dbReference>
<dbReference type="Proteomes" id="UP000005951">
    <property type="component" value="Unassembled WGS sequence"/>
</dbReference>
<dbReference type="SUPFAM" id="SSF52777">
    <property type="entry name" value="CoA-dependent acyltransferases"/>
    <property type="match status" value="1"/>
</dbReference>
<dbReference type="InterPro" id="IPR045851">
    <property type="entry name" value="AMP-bd_C_sf"/>
</dbReference>
<dbReference type="InterPro" id="IPR020845">
    <property type="entry name" value="AMP-binding_CS"/>
</dbReference>
<dbReference type="Gene3D" id="3.30.300.30">
    <property type="match status" value="1"/>
</dbReference>
<dbReference type="RefSeq" id="WP_005260923.1">
    <property type="nucleotide sequence ID" value="NZ_AJYC02000080.1"/>
</dbReference>
<dbReference type="Pfam" id="PF13193">
    <property type="entry name" value="AMP-binding_C"/>
    <property type="match status" value="1"/>
</dbReference>
<proteinExistence type="predicted"/>